<dbReference type="RefSeq" id="WP_251500531.1">
    <property type="nucleotide sequence ID" value="NZ_CAJSLV010000110.1"/>
</dbReference>
<dbReference type="EMBL" id="CAJSLV010000110">
    <property type="protein sequence ID" value="CAG6398751.1"/>
    <property type="molecule type" value="Genomic_DNA"/>
</dbReference>
<organism evidence="1 2">
    <name type="scientific">Actinacidiphila cocklensis</name>
    <dbReference type="NCBI Taxonomy" id="887465"/>
    <lineage>
        <taxon>Bacteria</taxon>
        <taxon>Bacillati</taxon>
        <taxon>Actinomycetota</taxon>
        <taxon>Actinomycetes</taxon>
        <taxon>Kitasatosporales</taxon>
        <taxon>Streptomycetaceae</taxon>
        <taxon>Actinacidiphila</taxon>
    </lineage>
</organism>
<accession>A0A9W4DZ02</accession>
<evidence type="ECO:0000313" key="2">
    <source>
        <dbReference type="Proteomes" id="UP001152519"/>
    </source>
</evidence>
<proteinExistence type="predicted"/>
<evidence type="ECO:0000313" key="1">
    <source>
        <dbReference type="EMBL" id="CAG6398751.1"/>
    </source>
</evidence>
<protein>
    <submittedName>
        <fullName evidence="1">Uncharacterized protein</fullName>
    </submittedName>
</protein>
<dbReference type="Proteomes" id="UP001152519">
    <property type="component" value="Unassembled WGS sequence"/>
</dbReference>
<keyword evidence="2" id="KW-1185">Reference proteome</keyword>
<sequence>MPRRLMFVQLKTGHNTDRGPSWIGWVDFSRTWSTAYFHGRTLRRAGGMFDANFYDVQTDEEFWVSGPKRDRTDTRYGPADPEIEPEAARTYLAFLKGAALPGRENG</sequence>
<dbReference type="AlphaFoldDB" id="A0A9W4DZ02"/>
<name>A0A9W4DZ02_9ACTN</name>
<gene>
    <name evidence="1" type="ORF">SCOCK_760007</name>
</gene>
<comment type="caution">
    <text evidence="1">The sequence shown here is derived from an EMBL/GenBank/DDBJ whole genome shotgun (WGS) entry which is preliminary data.</text>
</comment>
<reference evidence="1" key="1">
    <citation type="submission" date="2021-05" db="EMBL/GenBank/DDBJ databases">
        <authorList>
            <person name="Arsene-Ploetze F."/>
        </authorList>
    </citation>
    <scope>NUCLEOTIDE SEQUENCE</scope>
    <source>
        <strain evidence="1">DSM 42138</strain>
    </source>
</reference>